<organism evidence="2 3">
    <name type="scientific">Roseiflexus castenholzii (strain DSM 13941 / HLO8)</name>
    <dbReference type="NCBI Taxonomy" id="383372"/>
    <lineage>
        <taxon>Bacteria</taxon>
        <taxon>Bacillati</taxon>
        <taxon>Chloroflexota</taxon>
        <taxon>Chloroflexia</taxon>
        <taxon>Chloroflexales</taxon>
        <taxon>Roseiflexineae</taxon>
        <taxon>Roseiflexaceae</taxon>
        <taxon>Roseiflexus</taxon>
    </lineage>
</organism>
<name>A7NNZ0_ROSCS</name>
<dbReference type="eggNOG" id="COG0745">
    <property type="taxonomic scope" value="Bacteria"/>
</dbReference>
<dbReference type="Pfam" id="PF14332">
    <property type="entry name" value="DUF4388"/>
    <property type="match status" value="1"/>
</dbReference>
<dbReference type="Proteomes" id="UP000000263">
    <property type="component" value="Chromosome"/>
</dbReference>
<dbReference type="OrthoDB" id="152031at2"/>
<proteinExistence type="predicted"/>
<dbReference type="RefSeq" id="WP_012121709.1">
    <property type="nucleotide sequence ID" value="NC_009767.1"/>
</dbReference>
<dbReference type="STRING" id="383372.Rcas_3231"/>
<dbReference type="PANTHER" id="PTHR36304">
    <property type="entry name" value="DOMAIN GTPASE-ACTIVATING PROTEIN, PUTATIVE-RELATED-RELATED"/>
    <property type="match status" value="1"/>
</dbReference>
<sequence>MALEGTLQDMSLSDLFQVFRMGPKTGVLFLAYHNLRAIVYVAAGDLIDAAVVRLPDRAIIAAQDEAVIHILLWDDATFVFRHNASVMRRPVRMRHDAEHLVLESIKRRDDPRFLLPYHHITPDTPLQLSSLTPGRESKVSLSVCQWRILSQVPHCSRIRAISEALGLPLDQVTRTCLELMAIGLIEVAPARHHERRSSHWRDQSVIETDEREGAWHAAALARANAASDAGARPLPVRRSLIDAVMRRVRGL</sequence>
<dbReference type="PANTHER" id="PTHR36304:SF4">
    <property type="entry name" value="DUF4388 DOMAIN-CONTAINING PROTEIN"/>
    <property type="match status" value="1"/>
</dbReference>
<reference evidence="2 3" key="1">
    <citation type="submission" date="2007-08" db="EMBL/GenBank/DDBJ databases">
        <title>Complete sequence of Roseiflexus castenholzii DSM 13941.</title>
        <authorList>
            <consortium name="US DOE Joint Genome Institute"/>
            <person name="Copeland A."/>
            <person name="Lucas S."/>
            <person name="Lapidus A."/>
            <person name="Barry K."/>
            <person name="Glavina del Rio T."/>
            <person name="Dalin E."/>
            <person name="Tice H."/>
            <person name="Pitluck S."/>
            <person name="Thompson L.S."/>
            <person name="Brettin T."/>
            <person name="Bruce D."/>
            <person name="Detter J.C."/>
            <person name="Han C."/>
            <person name="Tapia R."/>
            <person name="Schmutz J."/>
            <person name="Larimer F."/>
            <person name="Land M."/>
            <person name="Hauser L."/>
            <person name="Kyrpides N."/>
            <person name="Mikhailova N."/>
            <person name="Bryant D.A."/>
            <person name="Hanada S."/>
            <person name="Tsukatani Y."/>
            <person name="Richardson P."/>
        </authorList>
    </citation>
    <scope>NUCLEOTIDE SEQUENCE [LARGE SCALE GENOMIC DNA]</scope>
    <source>
        <strain evidence="3">DSM 13941 / HLO8</strain>
    </source>
</reference>
<dbReference type="KEGG" id="rca:Rcas_3231"/>
<dbReference type="AlphaFoldDB" id="A7NNZ0"/>
<keyword evidence="3" id="KW-1185">Reference proteome</keyword>
<gene>
    <name evidence="2" type="ordered locus">Rcas_3231</name>
</gene>
<feature type="domain" description="PatA-like N-terminal" evidence="1">
    <location>
        <begin position="4"/>
        <end position="110"/>
    </location>
</feature>
<accession>A7NNZ0</accession>
<dbReference type="EMBL" id="CP000804">
    <property type="protein sequence ID" value="ABU59285.1"/>
    <property type="molecule type" value="Genomic_DNA"/>
</dbReference>
<protein>
    <recommendedName>
        <fullName evidence="1">PatA-like N-terminal domain-containing protein</fullName>
    </recommendedName>
</protein>
<dbReference type="InterPro" id="IPR025497">
    <property type="entry name" value="PatA-like_N"/>
</dbReference>
<dbReference type="HOGENOM" id="CLU_096803_0_0_0"/>
<evidence type="ECO:0000259" key="1">
    <source>
        <dbReference type="Pfam" id="PF14332"/>
    </source>
</evidence>
<evidence type="ECO:0000313" key="2">
    <source>
        <dbReference type="EMBL" id="ABU59285.1"/>
    </source>
</evidence>
<evidence type="ECO:0000313" key="3">
    <source>
        <dbReference type="Proteomes" id="UP000000263"/>
    </source>
</evidence>